<dbReference type="EMBL" id="LVVM01005950">
    <property type="protein sequence ID" value="OJA09356.1"/>
    <property type="molecule type" value="Genomic_DNA"/>
</dbReference>
<feature type="chain" id="PRO_5012769238" evidence="1">
    <location>
        <begin position="23"/>
        <end position="135"/>
    </location>
</feature>
<evidence type="ECO:0000313" key="2">
    <source>
        <dbReference type="EMBL" id="OJA09356.1"/>
    </source>
</evidence>
<keyword evidence="3" id="KW-1185">Reference proteome</keyword>
<accession>A0A1J8QC79</accession>
<dbReference type="Proteomes" id="UP000183567">
    <property type="component" value="Unassembled WGS sequence"/>
</dbReference>
<feature type="signal peptide" evidence="1">
    <location>
        <begin position="1"/>
        <end position="22"/>
    </location>
</feature>
<name>A0A1J8QC79_9AGAM</name>
<dbReference type="AlphaFoldDB" id="A0A1J8QC79"/>
<protein>
    <submittedName>
        <fullName evidence="2">Uncharacterized protein</fullName>
    </submittedName>
</protein>
<proteinExistence type="predicted"/>
<keyword evidence="1" id="KW-0732">Signal</keyword>
<evidence type="ECO:0000256" key="1">
    <source>
        <dbReference type="SAM" id="SignalP"/>
    </source>
</evidence>
<evidence type="ECO:0000313" key="3">
    <source>
        <dbReference type="Proteomes" id="UP000183567"/>
    </source>
</evidence>
<sequence>MKVISLASMIMSVAVMADAVIAATTIIGLPCADAGEYFAVQRVLDMSLTPYAFGCSQTPMSVERCQIITMARSSYLSVDQTTRSPAIKIAHVAVEKTSRSAHVPTVACRLSMLVCEMRLRGKGNNFVEAGVTHYI</sequence>
<reference evidence="2 3" key="1">
    <citation type="submission" date="2016-03" db="EMBL/GenBank/DDBJ databases">
        <title>Comparative genomics of the ectomycorrhizal sister species Rhizopogon vinicolor and Rhizopogon vesiculosus (Basidiomycota: Boletales) reveals a divergence of the mating type B locus.</title>
        <authorList>
            <person name="Mujic A.B."/>
            <person name="Kuo A."/>
            <person name="Tritt A."/>
            <person name="Lipzen A."/>
            <person name="Chen C."/>
            <person name="Johnson J."/>
            <person name="Sharma A."/>
            <person name="Barry K."/>
            <person name="Grigoriev I.V."/>
            <person name="Spatafora J.W."/>
        </authorList>
    </citation>
    <scope>NUCLEOTIDE SEQUENCE [LARGE SCALE GENOMIC DNA]</scope>
    <source>
        <strain evidence="2 3">AM-OR11-056</strain>
    </source>
</reference>
<gene>
    <name evidence="2" type="ORF">AZE42_05971</name>
</gene>
<organism evidence="2 3">
    <name type="scientific">Rhizopogon vesiculosus</name>
    <dbReference type="NCBI Taxonomy" id="180088"/>
    <lineage>
        <taxon>Eukaryota</taxon>
        <taxon>Fungi</taxon>
        <taxon>Dikarya</taxon>
        <taxon>Basidiomycota</taxon>
        <taxon>Agaricomycotina</taxon>
        <taxon>Agaricomycetes</taxon>
        <taxon>Agaricomycetidae</taxon>
        <taxon>Boletales</taxon>
        <taxon>Suillineae</taxon>
        <taxon>Rhizopogonaceae</taxon>
        <taxon>Rhizopogon</taxon>
    </lineage>
</organism>
<comment type="caution">
    <text evidence="2">The sequence shown here is derived from an EMBL/GenBank/DDBJ whole genome shotgun (WGS) entry which is preliminary data.</text>
</comment>